<evidence type="ECO:0008006" key="4">
    <source>
        <dbReference type="Google" id="ProtNLM"/>
    </source>
</evidence>
<sequence>MNMRPSRTLASFAPALVPAALILLTTSASEAETSPSLTVEPGATATLPGDKVNNLNILTIKSGGVLRVLSPNAPTGTGMLHIRANRIIVESDGMIDGTGSGHPGKMGMPGEGMGGGQVNGTSPGGGGAYFGGGGDGTTQAPDCGGPFGLGGAPYGTPTILGIGSAGGSSSSTPNSGAVGGNGGGGIWLEAARIALNGHIVANGANGNVLSGIGAGGGAGGHVILDAFVIEWLPKAKITANGGAGGIGTMGVGGSGGGGIVRIHASTVSAPPVGVIEVNGGPSPMGCSTGSGDQGTNEFDDQNVVCPDFDNDGHPSILCNGTDCDDTNAEAAPGQPELCNDADDNCDGQINEGPTDCAEGLICQAGDCVSTSDPDAGTTDGGVAPAAPETVEYRGGCSLAPAEQRGLSLVGLGLFAALAARLARRAKTS</sequence>
<feature type="signal peptide" evidence="1">
    <location>
        <begin position="1"/>
        <end position="30"/>
    </location>
</feature>
<evidence type="ECO:0000313" key="3">
    <source>
        <dbReference type="Proteomes" id="UP000440224"/>
    </source>
</evidence>
<comment type="caution">
    <text evidence="2">The sequence shown here is derived from an EMBL/GenBank/DDBJ whole genome shotgun (WGS) entry which is preliminary data.</text>
</comment>
<proteinExistence type="predicted"/>
<dbReference type="AlphaFoldDB" id="A0A6N7PL81"/>
<dbReference type="Proteomes" id="UP000440224">
    <property type="component" value="Unassembled WGS sequence"/>
</dbReference>
<dbReference type="InterPro" id="IPR021655">
    <property type="entry name" value="Put_metal-bd"/>
</dbReference>
<evidence type="ECO:0000256" key="1">
    <source>
        <dbReference type="SAM" id="SignalP"/>
    </source>
</evidence>
<organism evidence="2 3">
    <name type="scientific">Polyangium spumosum</name>
    <dbReference type="NCBI Taxonomy" id="889282"/>
    <lineage>
        <taxon>Bacteria</taxon>
        <taxon>Pseudomonadati</taxon>
        <taxon>Myxococcota</taxon>
        <taxon>Polyangia</taxon>
        <taxon>Polyangiales</taxon>
        <taxon>Polyangiaceae</taxon>
        <taxon>Polyangium</taxon>
    </lineage>
</organism>
<keyword evidence="1" id="KW-0732">Signal</keyword>
<dbReference type="Pfam" id="PF11617">
    <property type="entry name" value="Cu-binding_MopE"/>
    <property type="match status" value="1"/>
</dbReference>
<evidence type="ECO:0000313" key="2">
    <source>
        <dbReference type="EMBL" id="MRG90865.1"/>
    </source>
</evidence>
<reference evidence="2 3" key="1">
    <citation type="submission" date="2019-10" db="EMBL/GenBank/DDBJ databases">
        <title>A soil myxobacterium in the family Polyangiaceae.</title>
        <authorList>
            <person name="Li Y."/>
            <person name="Wang J."/>
        </authorList>
    </citation>
    <scope>NUCLEOTIDE SEQUENCE [LARGE SCALE GENOMIC DNA]</scope>
    <source>
        <strain evidence="2 3">DSM 14734</strain>
    </source>
</reference>
<keyword evidence="3" id="KW-1185">Reference proteome</keyword>
<dbReference type="EMBL" id="WJIE01000001">
    <property type="protein sequence ID" value="MRG90865.1"/>
    <property type="molecule type" value="Genomic_DNA"/>
</dbReference>
<protein>
    <recommendedName>
        <fullName evidence="4">PE-PGRS family protein</fullName>
    </recommendedName>
</protein>
<gene>
    <name evidence="2" type="ORF">GF068_02860</name>
</gene>
<feature type="chain" id="PRO_5026970116" description="PE-PGRS family protein" evidence="1">
    <location>
        <begin position="31"/>
        <end position="428"/>
    </location>
</feature>
<dbReference type="RefSeq" id="WP_153817728.1">
    <property type="nucleotide sequence ID" value="NZ_WJIE01000001.1"/>
</dbReference>
<dbReference type="OrthoDB" id="5483347at2"/>
<accession>A0A6N7PL81</accession>
<name>A0A6N7PL81_9BACT</name>